<dbReference type="Proteomes" id="UP000053317">
    <property type="component" value="Unassembled WGS sequence"/>
</dbReference>
<reference evidence="2 3" key="1">
    <citation type="submission" date="2015-05" db="EMBL/GenBank/DDBJ databases">
        <title>Distinctive expansion of gene families associated with plant cell wall degradation and secondary metabolism in the genomes of grapevine trunk pathogens.</title>
        <authorList>
            <person name="Lawrence D.P."/>
            <person name="Travadon R."/>
            <person name="Rolshausen P.E."/>
            <person name="Baumgartner K."/>
        </authorList>
    </citation>
    <scope>NUCLEOTIDE SEQUENCE [LARGE SCALE GENOMIC DNA]</scope>
    <source>
        <strain evidence="2">UCRPC4</strain>
    </source>
</reference>
<evidence type="ECO:0000256" key="1">
    <source>
        <dbReference type="SAM" id="Phobius"/>
    </source>
</evidence>
<feature type="transmembrane region" description="Helical" evidence="1">
    <location>
        <begin position="9"/>
        <end position="27"/>
    </location>
</feature>
<dbReference type="EMBL" id="LCWF01000236">
    <property type="protein sequence ID" value="KKY14140.1"/>
    <property type="molecule type" value="Genomic_DNA"/>
</dbReference>
<sequence>MLVRGLKRLVAIIGPLVILAFIGLRFYDKKFTALPSQGRQWIENIFASGNGRSQLHTTRPVQQDNLSLPGVSFDQQMLDDARLSQTHRVVYSASTKDRKFFPIVLGDEQAINPNIIPHPILDDTWIIVAQLQRSEIKTTVWAAELVCNAKFTDGKLSCTKAPTILPIASTVGDSCTGDLALLNFNIGPHDARIFYGPRNPFAVYGSQSSYTCFGQWIMDFRVLIDWGFEPIPMETFRLPTELHRPLPYSPVEKNWFIFWDTNHQMYVHYDILPTRIFAKLEIDGSIGQDIAPLSSANDAICMAMYMPKLAPELESIHQATNSLRITLCKRSDPTCQPNDFNTFIMTIFHYKTFYNFHSLYEPYVLLFQQSLPFSIHAISTKPIWINGRGLPGQGRKPAALSSEEFETWDQTEMLYVTSMSWKQHGQKYDGYVDDIIFLGFGIEDSATGGIDIVAGDLLQDLGLCSAQL</sequence>
<comment type="caution">
    <text evidence="2">The sequence shown here is derived from an EMBL/GenBank/DDBJ whole genome shotgun (WGS) entry which is preliminary data.</text>
</comment>
<reference evidence="2 3" key="2">
    <citation type="submission" date="2015-05" db="EMBL/GenBank/DDBJ databases">
        <authorList>
            <person name="Morales-Cruz A."/>
            <person name="Amrine K.C."/>
            <person name="Cantu D."/>
        </authorList>
    </citation>
    <scope>NUCLEOTIDE SEQUENCE [LARGE SCALE GENOMIC DNA]</scope>
    <source>
        <strain evidence="2">UCRPC4</strain>
    </source>
</reference>
<keyword evidence="1" id="KW-0812">Transmembrane</keyword>
<keyword evidence="1" id="KW-0472">Membrane</keyword>
<proteinExistence type="predicted"/>
<organism evidence="2 3">
    <name type="scientific">Phaeomoniella chlamydospora</name>
    <name type="common">Phaeoacremonium chlamydosporum</name>
    <dbReference type="NCBI Taxonomy" id="158046"/>
    <lineage>
        <taxon>Eukaryota</taxon>
        <taxon>Fungi</taxon>
        <taxon>Dikarya</taxon>
        <taxon>Ascomycota</taxon>
        <taxon>Pezizomycotina</taxon>
        <taxon>Eurotiomycetes</taxon>
        <taxon>Chaetothyriomycetidae</taxon>
        <taxon>Phaeomoniellales</taxon>
        <taxon>Phaeomoniellaceae</taxon>
        <taxon>Phaeomoniella</taxon>
    </lineage>
</organism>
<protein>
    <submittedName>
        <fullName evidence="2">Uncharacterized protein</fullName>
    </submittedName>
</protein>
<dbReference type="AlphaFoldDB" id="A0A0G2GAG2"/>
<keyword evidence="1" id="KW-1133">Transmembrane helix</keyword>
<keyword evidence="3" id="KW-1185">Reference proteome</keyword>
<dbReference type="OrthoDB" id="2522565at2759"/>
<evidence type="ECO:0000313" key="2">
    <source>
        <dbReference type="EMBL" id="KKY14140.1"/>
    </source>
</evidence>
<evidence type="ECO:0000313" key="3">
    <source>
        <dbReference type="Proteomes" id="UP000053317"/>
    </source>
</evidence>
<name>A0A0G2GAG2_PHACM</name>
<gene>
    <name evidence="2" type="ORF">UCRPC4_g06831</name>
</gene>
<accession>A0A0G2GAG2</accession>